<dbReference type="GO" id="GO:0008270">
    <property type="term" value="F:zinc ion binding"/>
    <property type="evidence" value="ECO:0007669"/>
    <property type="project" value="UniProtKB-KW"/>
</dbReference>
<dbReference type="Proteomes" id="UP001158598">
    <property type="component" value="Chromosome"/>
</dbReference>
<evidence type="ECO:0000256" key="4">
    <source>
        <dbReference type="PROSITE-ProRule" id="PRU00510"/>
    </source>
</evidence>
<organism evidence="6 7">
    <name type="scientific">Methylococcus capsulatus</name>
    <dbReference type="NCBI Taxonomy" id="414"/>
    <lineage>
        <taxon>Bacteria</taxon>
        <taxon>Pseudomonadati</taxon>
        <taxon>Pseudomonadota</taxon>
        <taxon>Gammaproteobacteria</taxon>
        <taxon>Methylococcales</taxon>
        <taxon>Methylococcaceae</taxon>
        <taxon>Methylococcus</taxon>
    </lineage>
</organism>
<feature type="zinc finger region" description="dksA C4-type" evidence="4">
    <location>
        <begin position="46"/>
        <end position="70"/>
    </location>
</feature>
<gene>
    <name evidence="6" type="ORF">MCNOR_0487</name>
</gene>
<dbReference type="PROSITE" id="PS51128">
    <property type="entry name" value="ZF_DKSA_2"/>
    <property type="match status" value="1"/>
</dbReference>
<evidence type="ECO:0000313" key="6">
    <source>
        <dbReference type="EMBL" id="CAI8742364.1"/>
    </source>
</evidence>
<feature type="domain" description="Zinc finger DksA/TraR C4-type" evidence="5">
    <location>
        <begin position="45"/>
        <end position="76"/>
    </location>
</feature>
<evidence type="ECO:0000256" key="2">
    <source>
        <dbReference type="ARBA" id="ARBA00022771"/>
    </source>
</evidence>
<dbReference type="AlphaFoldDB" id="A0AA35UXF4"/>
<dbReference type="RefSeq" id="WP_282213518.1">
    <property type="nucleotide sequence ID" value="NZ_OX458332.1"/>
</dbReference>
<keyword evidence="2" id="KW-0863">Zinc-finger</keyword>
<evidence type="ECO:0000256" key="3">
    <source>
        <dbReference type="ARBA" id="ARBA00022833"/>
    </source>
</evidence>
<evidence type="ECO:0000259" key="5">
    <source>
        <dbReference type="Pfam" id="PF01258"/>
    </source>
</evidence>
<protein>
    <submittedName>
        <fullName evidence="6">DnaK suppressor protein</fullName>
    </submittedName>
</protein>
<reference evidence="6" key="1">
    <citation type="submission" date="2023-03" db="EMBL/GenBank/DDBJ databases">
        <authorList>
            <person name="Pearce D."/>
        </authorList>
    </citation>
    <scope>NUCLEOTIDE SEQUENCE</scope>
    <source>
        <strain evidence="6">Mc</strain>
    </source>
</reference>
<dbReference type="Gene3D" id="1.20.120.910">
    <property type="entry name" value="DksA, coiled-coil domain"/>
    <property type="match status" value="1"/>
</dbReference>
<sequence length="84" mass="9517">MDAADIAEERIEHELELNRRAALDMMKPDMPQVVVAGEDGAPTIICYDCEEPIPMGRLDAYPTAIRCIDCQIEHERYLAAEARR</sequence>
<name>A0AA35UXF4_METCP</name>
<keyword evidence="3" id="KW-0862">Zinc</keyword>
<accession>A0AA35UXF4</accession>
<dbReference type="SUPFAM" id="SSF57716">
    <property type="entry name" value="Glucocorticoid receptor-like (DNA-binding domain)"/>
    <property type="match status" value="1"/>
</dbReference>
<evidence type="ECO:0000313" key="7">
    <source>
        <dbReference type="Proteomes" id="UP001158598"/>
    </source>
</evidence>
<dbReference type="InterPro" id="IPR000962">
    <property type="entry name" value="Znf_DskA_TraR"/>
</dbReference>
<dbReference type="Pfam" id="PF01258">
    <property type="entry name" value="zf-dskA_traR"/>
    <property type="match status" value="1"/>
</dbReference>
<proteinExistence type="predicted"/>
<evidence type="ECO:0000256" key="1">
    <source>
        <dbReference type="ARBA" id="ARBA00022723"/>
    </source>
</evidence>
<keyword evidence="1" id="KW-0479">Metal-binding</keyword>
<dbReference type="EMBL" id="OX458332">
    <property type="protein sequence ID" value="CAI8742364.1"/>
    <property type="molecule type" value="Genomic_DNA"/>
</dbReference>